<name>A0A238LHI9_9RHOB</name>
<evidence type="ECO:0000313" key="2">
    <source>
        <dbReference type="EMBL" id="SMY09207.1"/>
    </source>
</evidence>
<evidence type="ECO:0000256" key="1">
    <source>
        <dbReference type="SAM" id="Phobius"/>
    </source>
</evidence>
<evidence type="ECO:0000313" key="3">
    <source>
        <dbReference type="Proteomes" id="UP000201613"/>
    </source>
</evidence>
<keyword evidence="3" id="KW-1185">Reference proteome</keyword>
<gene>
    <name evidence="2" type="ORF">LOM8899_03371</name>
</gene>
<dbReference type="Pfam" id="PF07330">
    <property type="entry name" value="DUF1467"/>
    <property type="match status" value="1"/>
</dbReference>
<keyword evidence="1" id="KW-0812">Transmembrane</keyword>
<organism evidence="2 3">
    <name type="scientific">Flavimaricola marinus</name>
    <dbReference type="NCBI Taxonomy" id="1819565"/>
    <lineage>
        <taxon>Bacteria</taxon>
        <taxon>Pseudomonadati</taxon>
        <taxon>Pseudomonadota</taxon>
        <taxon>Alphaproteobacteria</taxon>
        <taxon>Rhodobacterales</taxon>
        <taxon>Paracoccaceae</taxon>
        <taxon>Flavimaricola</taxon>
    </lineage>
</organism>
<feature type="transmembrane region" description="Helical" evidence="1">
    <location>
        <begin position="58"/>
        <end position="78"/>
    </location>
</feature>
<keyword evidence="1" id="KW-0472">Membrane</keyword>
<dbReference type="Proteomes" id="UP000201613">
    <property type="component" value="Unassembled WGS sequence"/>
</dbReference>
<protein>
    <submittedName>
        <fullName evidence="2">Uncharacterized protein</fullName>
    </submittedName>
</protein>
<dbReference type="OrthoDB" id="9804637at2"/>
<keyword evidence="1" id="KW-1133">Transmembrane helix</keyword>
<dbReference type="EMBL" id="FXZK01000007">
    <property type="protein sequence ID" value="SMY09207.1"/>
    <property type="molecule type" value="Genomic_DNA"/>
</dbReference>
<proteinExistence type="predicted"/>
<dbReference type="RefSeq" id="WP_093993385.1">
    <property type="nucleotide sequence ID" value="NZ_FXZK01000007.1"/>
</dbReference>
<reference evidence="2 3" key="1">
    <citation type="submission" date="2017-05" db="EMBL/GenBank/DDBJ databases">
        <authorList>
            <person name="Song R."/>
            <person name="Chenine A.L."/>
            <person name="Ruprecht R.M."/>
        </authorList>
    </citation>
    <scope>NUCLEOTIDE SEQUENCE [LARGE SCALE GENOMIC DNA]</scope>
    <source>
        <strain evidence="2 3">CECT 8899</strain>
    </source>
</reference>
<feature type="transmembrane region" description="Helical" evidence="1">
    <location>
        <begin position="6"/>
        <end position="24"/>
    </location>
</feature>
<dbReference type="AlphaFoldDB" id="A0A238LHI9"/>
<sequence length="96" mass="10265">MGIVSGIVLFAVIWFLVLFVVLPLKMTSQGEAGEVVPGTHSSAPANAQIGRKARITTIWALGIWAIVAGTILSGVITVRDLDWFQRMSTPEVSQGD</sequence>
<dbReference type="InterPro" id="IPR009935">
    <property type="entry name" value="DUF1467"/>
</dbReference>
<accession>A0A238LHI9</accession>